<name>A0A1V3X1J1_MYCKA</name>
<organism evidence="1 2">
    <name type="scientific">Mycobacterium kansasii</name>
    <dbReference type="NCBI Taxonomy" id="1768"/>
    <lineage>
        <taxon>Bacteria</taxon>
        <taxon>Bacillati</taxon>
        <taxon>Actinomycetota</taxon>
        <taxon>Actinomycetes</taxon>
        <taxon>Mycobacteriales</taxon>
        <taxon>Mycobacteriaceae</taxon>
        <taxon>Mycobacterium</taxon>
    </lineage>
</organism>
<dbReference type="AlphaFoldDB" id="A0A1V3X1J1"/>
<proteinExistence type="predicted"/>
<gene>
    <name evidence="1" type="ORF">BZL29_4772</name>
</gene>
<reference evidence="1 2" key="1">
    <citation type="submission" date="2017-02" db="EMBL/GenBank/DDBJ databases">
        <title>Complete genome sequences of Mycobacterium kansasii strains isolated from rhesus macaques.</title>
        <authorList>
            <person name="Panda A."/>
            <person name="Nagaraj S."/>
            <person name="Zhao X."/>
            <person name="Tettelin H."/>
            <person name="Detolla L.J."/>
        </authorList>
    </citation>
    <scope>NUCLEOTIDE SEQUENCE [LARGE SCALE GENOMIC DNA]</scope>
    <source>
        <strain evidence="1 2">11-3469</strain>
    </source>
</reference>
<evidence type="ECO:0000313" key="1">
    <source>
        <dbReference type="EMBL" id="OOK73163.1"/>
    </source>
</evidence>
<sequence>MIIDCAPQVSRLLIGFGGVGERPLIALALRGLRPRAARCFHGSLDPAPTTPPSLWDLTSYRETRLGRRPPPSARAPNDQPIKSMAALKRIRLRWPSGGQS</sequence>
<evidence type="ECO:0000313" key="2">
    <source>
        <dbReference type="Proteomes" id="UP000188532"/>
    </source>
</evidence>
<dbReference type="Proteomes" id="UP000188532">
    <property type="component" value="Unassembled WGS sequence"/>
</dbReference>
<comment type="caution">
    <text evidence="1">The sequence shown here is derived from an EMBL/GenBank/DDBJ whole genome shotgun (WGS) entry which is preliminary data.</text>
</comment>
<accession>A0A1V3X1J1</accession>
<dbReference type="EMBL" id="MVBN01000005">
    <property type="protein sequence ID" value="OOK73163.1"/>
    <property type="molecule type" value="Genomic_DNA"/>
</dbReference>
<protein>
    <submittedName>
        <fullName evidence="1">Uncharacterized protein</fullName>
    </submittedName>
</protein>